<dbReference type="EMBL" id="JYDT01000506">
    <property type="protein sequence ID" value="KRY80444.1"/>
    <property type="molecule type" value="Genomic_DNA"/>
</dbReference>
<gene>
    <name evidence="1" type="ORF">T4D_11145</name>
</gene>
<keyword evidence="2" id="KW-1185">Reference proteome</keyword>
<comment type="caution">
    <text evidence="1">The sequence shown here is derived from an EMBL/GenBank/DDBJ whole genome shotgun (WGS) entry which is preliminary data.</text>
</comment>
<dbReference type="Proteomes" id="UP000054995">
    <property type="component" value="Unassembled WGS sequence"/>
</dbReference>
<protein>
    <submittedName>
        <fullName evidence="1">Uncharacterized protein</fullName>
    </submittedName>
</protein>
<evidence type="ECO:0000313" key="2">
    <source>
        <dbReference type="Proteomes" id="UP000054995"/>
    </source>
</evidence>
<dbReference type="AlphaFoldDB" id="A0A0V1F3K6"/>
<accession>A0A0V1F3K6</accession>
<proteinExistence type="predicted"/>
<name>A0A0V1F3K6_TRIPS</name>
<reference evidence="1 2" key="1">
    <citation type="submission" date="2015-01" db="EMBL/GenBank/DDBJ databases">
        <title>Evolution of Trichinella species and genotypes.</title>
        <authorList>
            <person name="Korhonen P.K."/>
            <person name="Edoardo P."/>
            <person name="Giuseppe L.R."/>
            <person name="Gasser R.B."/>
        </authorList>
    </citation>
    <scope>NUCLEOTIDE SEQUENCE [LARGE SCALE GENOMIC DNA]</scope>
    <source>
        <strain evidence="1">ISS470</strain>
    </source>
</reference>
<sequence length="38" mass="4290">MGINRSETVSIDSEQLDKYNETIPAFPGCIRLEIFSKS</sequence>
<evidence type="ECO:0000313" key="1">
    <source>
        <dbReference type="EMBL" id="KRY80444.1"/>
    </source>
</evidence>
<organism evidence="1 2">
    <name type="scientific">Trichinella pseudospiralis</name>
    <name type="common">Parasitic roundworm</name>
    <dbReference type="NCBI Taxonomy" id="6337"/>
    <lineage>
        <taxon>Eukaryota</taxon>
        <taxon>Metazoa</taxon>
        <taxon>Ecdysozoa</taxon>
        <taxon>Nematoda</taxon>
        <taxon>Enoplea</taxon>
        <taxon>Dorylaimia</taxon>
        <taxon>Trichinellida</taxon>
        <taxon>Trichinellidae</taxon>
        <taxon>Trichinella</taxon>
    </lineage>
</organism>